<feature type="transmembrane region" description="Helical" evidence="11">
    <location>
        <begin position="39"/>
        <end position="60"/>
    </location>
</feature>
<dbReference type="EC" id="2.7.13.3" evidence="3"/>
<dbReference type="GO" id="GO:0004721">
    <property type="term" value="F:phosphoprotein phosphatase activity"/>
    <property type="evidence" value="ECO:0007669"/>
    <property type="project" value="TreeGrafter"/>
</dbReference>
<dbReference type="SMART" id="SM00387">
    <property type="entry name" value="HATPase_c"/>
    <property type="match status" value="1"/>
</dbReference>
<gene>
    <name evidence="13" type="primary">graS</name>
    <name evidence="13" type="ORF">NCTC11460_01753</name>
</gene>
<dbReference type="EMBL" id="UGTB01000004">
    <property type="protein sequence ID" value="SUB61806.1"/>
    <property type="molecule type" value="Genomic_DNA"/>
</dbReference>
<dbReference type="PROSITE" id="PS50109">
    <property type="entry name" value="HIS_KIN"/>
    <property type="match status" value="1"/>
</dbReference>
<dbReference type="Pfam" id="PF02518">
    <property type="entry name" value="HATPase_c"/>
    <property type="match status" value="1"/>
</dbReference>
<dbReference type="GO" id="GO:0000155">
    <property type="term" value="F:phosphorelay sensor kinase activity"/>
    <property type="evidence" value="ECO:0007669"/>
    <property type="project" value="TreeGrafter"/>
</dbReference>
<feature type="domain" description="Histidine kinase" evidence="12">
    <location>
        <begin position="99"/>
        <end position="304"/>
    </location>
</feature>
<evidence type="ECO:0000256" key="11">
    <source>
        <dbReference type="SAM" id="Phobius"/>
    </source>
</evidence>
<feature type="transmembrane region" description="Helical" evidence="11">
    <location>
        <begin position="12"/>
        <end position="33"/>
    </location>
</feature>
<name>A0A379CJ96_9FIRM</name>
<evidence type="ECO:0000256" key="1">
    <source>
        <dbReference type="ARBA" id="ARBA00000085"/>
    </source>
</evidence>
<evidence type="ECO:0000256" key="7">
    <source>
        <dbReference type="ARBA" id="ARBA00022777"/>
    </source>
</evidence>
<dbReference type="InterPro" id="IPR004358">
    <property type="entry name" value="Sig_transdc_His_kin-like_C"/>
</dbReference>
<dbReference type="GO" id="GO:0016036">
    <property type="term" value="P:cellular response to phosphate starvation"/>
    <property type="evidence" value="ECO:0007669"/>
    <property type="project" value="TreeGrafter"/>
</dbReference>
<protein>
    <recommendedName>
        <fullName evidence="3">histidine kinase</fullName>
        <ecNumber evidence="3">2.7.13.3</ecNumber>
    </recommendedName>
</protein>
<dbReference type="PANTHER" id="PTHR45453">
    <property type="entry name" value="PHOSPHATE REGULON SENSOR PROTEIN PHOR"/>
    <property type="match status" value="1"/>
</dbReference>
<evidence type="ECO:0000313" key="13">
    <source>
        <dbReference type="EMBL" id="SUB61806.1"/>
    </source>
</evidence>
<dbReference type="Proteomes" id="UP000255101">
    <property type="component" value="Unassembled WGS sequence"/>
</dbReference>
<keyword evidence="7 13" id="KW-0418">Kinase</keyword>
<dbReference type="Gene3D" id="3.30.565.10">
    <property type="entry name" value="Histidine kinase-like ATPase, C-terminal domain"/>
    <property type="match status" value="1"/>
</dbReference>
<reference evidence="13 14" key="1">
    <citation type="submission" date="2018-06" db="EMBL/GenBank/DDBJ databases">
        <authorList>
            <consortium name="Pathogen Informatics"/>
            <person name="Doyle S."/>
        </authorList>
    </citation>
    <scope>NUCLEOTIDE SEQUENCE [LARGE SCALE GENOMIC DNA]</scope>
    <source>
        <strain evidence="13 14">NCTC11460</strain>
    </source>
</reference>
<proteinExistence type="predicted"/>
<evidence type="ECO:0000256" key="2">
    <source>
        <dbReference type="ARBA" id="ARBA00004651"/>
    </source>
</evidence>
<dbReference type="InterPro" id="IPR036890">
    <property type="entry name" value="HATPase_C_sf"/>
</dbReference>
<keyword evidence="9" id="KW-0902">Two-component regulatory system</keyword>
<keyword evidence="8 11" id="KW-1133">Transmembrane helix</keyword>
<dbReference type="GO" id="GO:0005886">
    <property type="term" value="C:plasma membrane"/>
    <property type="evidence" value="ECO:0007669"/>
    <property type="project" value="UniProtKB-SubCell"/>
</dbReference>
<dbReference type="InterPro" id="IPR005467">
    <property type="entry name" value="His_kinase_dom"/>
</dbReference>
<evidence type="ECO:0000256" key="6">
    <source>
        <dbReference type="ARBA" id="ARBA00022692"/>
    </source>
</evidence>
<evidence type="ECO:0000256" key="8">
    <source>
        <dbReference type="ARBA" id="ARBA00022989"/>
    </source>
</evidence>
<evidence type="ECO:0000256" key="9">
    <source>
        <dbReference type="ARBA" id="ARBA00023012"/>
    </source>
</evidence>
<keyword evidence="6 11" id="KW-0812">Transmembrane</keyword>
<evidence type="ECO:0000259" key="12">
    <source>
        <dbReference type="PROSITE" id="PS50109"/>
    </source>
</evidence>
<accession>A0A379CJ96</accession>
<dbReference type="PRINTS" id="PR00344">
    <property type="entry name" value="BCTRLSENSOR"/>
</dbReference>
<dbReference type="InterPro" id="IPR050351">
    <property type="entry name" value="BphY/WalK/GraS-like"/>
</dbReference>
<evidence type="ECO:0000313" key="14">
    <source>
        <dbReference type="Proteomes" id="UP000255101"/>
    </source>
</evidence>
<evidence type="ECO:0000256" key="4">
    <source>
        <dbReference type="ARBA" id="ARBA00022475"/>
    </source>
</evidence>
<evidence type="ECO:0000256" key="5">
    <source>
        <dbReference type="ARBA" id="ARBA00022679"/>
    </source>
</evidence>
<evidence type="ECO:0000256" key="3">
    <source>
        <dbReference type="ARBA" id="ARBA00012438"/>
    </source>
</evidence>
<organism evidence="13 14">
    <name type="scientific">Peptostreptococcus anaerobius</name>
    <dbReference type="NCBI Taxonomy" id="1261"/>
    <lineage>
        <taxon>Bacteria</taxon>
        <taxon>Bacillati</taxon>
        <taxon>Bacillota</taxon>
        <taxon>Clostridia</taxon>
        <taxon>Peptostreptococcales</taxon>
        <taxon>Peptostreptococcaceae</taxon>
        <taxon>Peptostreptococcus</taxon>
    </lineage>
</organism>
<dbReference type="PANTHER" id="PTHR45453:SF2">
    <property type="entry name" value="HISTIDINE KINASE"/>
    <property type="match status" value="1"/>
</dbReference>
<comment type="catalytic activity">
    <reaction evidence="1">
        <text>ATP + protein L-histidine = ADP + protein N-phospho-L-histidine.</text>
        <dbReference type="EC" id="2.7.13.3"/>
    </reaction>
</comment>
<dbReference type="InterPro" id="IPR003594">
    <property type="entry name" value="HATPase_dom"/>
</dbReference>
<dbReference type="SUPFAM" id="SSF55874">
    <property type="entry name" value="ATPase domain of HSP90 chaperone/DNA topoisomerase II/histidine kinase"/>
    <property type="match status" value="1"/>
</dbReference>
<keyword evidence="10 11" id="KW-0472">Membrane</keyword>
<comment type="subcellular location">
    <subcellularLocation>
        <location evidence="2">Cell membrane</location>
        <topology evidence="2">Multi-pass membrane protein</topology>
    </subcellularLocation>
</comment>
<keyword evidence="5 13" id="KW-0808">Transferase</keyword>
<dbReference type="AlphaFoldDB" id="A0A379CJ96"/>
<evidence type="ECO:0000256" key="10">
    <source>
        <dbReference type="ARBA" id="ARBA00023136"/>
    </source>
</evidence>
<dbReference type="RefSeq" id="WP_002844287.1">
    <property type="nucleotide sequence ID" value="NZ_CAMPYD010000017.1"/>
</dbReference>
<dbReference type="GeneID" id="79843282"/>
<sequence>MKRYLGSYLRRVYPQLLIFILFSMVFYITFKVSNLGMEYYYMAIEIMIFFMLAYLIFILVGHKKSLSMADQVDNLTFEKKQLINKMTNEKNDMRDYYTIWIHQMKTPITVANLLVDEMDEDNTRLKNDLKKELMYIEDYTNMAMTYLKIVNRQADMDLTSVYLDDIIRSVLKKYSMVFISNHISIDYKPMDISVVSDYSWLSILVEQLVSNAAKYTSNGSVKFVFHRESNSLEIRDTGIGIRPEDIPKIFDRGYSGFNGRLNQKSSGLGLFLATSISSKLSINIRVESELGVGSSFFLDFPKERDYRDL</sequence>
<keyword evidence="4" id="KW-1003">Cell membrane</keyword>